<dbReference type="GO" id="GO:0005507">
    <property type="term" value="F:copper ion binding"/>
    <property type="evidence" value="ECO:0007669"/>
    <property type="project" value="InterPro"/>
</dbReference>
<keyword evidence="3" id="KW-0732">Signal</keyword>
<dbReference type="AlphaFoldDB" id="A0A8D4VMH5"/>
<evidence type="ECO:0000259" key="4">
    <source>
        <dbReference type="Pfam" id="PF00127"/>
    </source>
</evidence>
<accession>A0A8D4VMH5</accession>
<keyword evidence="1" id="KW-0479">Metal-binding</keyword>
<dbReference type="GO" id="GO:0009055">
    <property type="term" value="F:electron transfer activity"/>
    <property type="evidence" value="ECO:0007669"/>
    <property type="project" value="InterPro"/>
</dbReference>
<evidence type="ECO:0000313" key="6">
    <source>
        <dbReference type="Proteomes" id="UP000824988"/>
    </source>
</evidence>
<dbReference type="KEGG" id="moz:MoryE10_11990"/>
<feature type="signal peptide" evidence="3">
    <location>
        <begin position="1"/>
        <end position="21"/>
    </location>
</feature>
<gene>
    <name evidence="5" type="ORF">MoryE10_11990</name>
</gene>
<reference evidence="5" key="1">
    <citation type="submission" date="2019-06" db="EMBL/GenBank/DDBJ databases">
        <title>Complete genome sequence of Methylogaea oryzae strain JCM16910.</title>
        <authorList>
            <person name="Asakawa S."/>
        </authorList>
    </citation>
    <scope>NUCLEOTIDE SEQUENCE</scope>
    <source>
        <strain evidence="5">E10</strain>
    </source>
</reference>
<sequence>MSKLTLSVVAMLGALASAAVAADTVAIQAQVTTFSPEIVFVNPGDTLAFRRMATHLVGPVNGMAPAGAAPMASALGKDYDYKVEKEGIYVYRCTVHWAARMGGVVVAGKPANAKEIVEKYKAAATGLDVQAKFLLDKLLAELPKHGL</sequence>
<feature type="chain" id="PRO_5034569270" description="Blue (type 1) copper domain-containing protein" evidence="3">
    <location>
        <begin position="22"/>
        <end position="147"/>
    </location>
</feature>
<keyword evidence="2" id="KW-0186">Copper</keyword>
<evidence type="ECO:0000256" key="1">
    <source>
        <dbReference type="ARBA" id="ARBA00022723"/>
    </source>
</evidence>
<keyword evidence="6" id="KW-1185">Reference proteome</keyword>
<protein>
    <recommendedName>
        <fullName evidence="4">Blue (type 1) copper domain-containing protein</fullName>
    </recommendedName>
</protein>
<dbReference type="InterPro" id="IPR000923">
    <property type="entry name" value="BlueCu_1"/>
</dbReference>
<name>A0A8D4VMH5_9GAMM</name>
<evidence type="ECO:0000256" key="3">
    <source>
        <dbReference type="SAM" id="SignalP"/>
    </source>
</evidence>
<proteinExistence type="predicted"/>
<dbReference type="Pfam" id="PF00127">
    <property type="entry name" value="Copper-bind"/>
    <property type="match status" value="1"/>
</dbReference>
<dbReference type="RefSeq" id="WP_221048527.1">
    <property type="nucleotide sequence ID" value="NZ_AP019782.1"/>
</dbReference>
<evidence type="ECO:0000256" key="2">
    <source>
        <dbReference type="ARBA" id="ARBA00023008"/>
    </source>
</evidence>
<dbReference type="EMBL" id="AP019782">
    <property type="protein sequence ID" value="BBL70593.1"/>
    <property type="molecule type" value="Genomic_DNA"/>
</dbReference>
<organism evidence="5 6">
    <name type="scientific">Methylogaea oryzae</name>
    <dbReference type="NCBI Taxonomy" id="1295382"/>
    <lineage>
        <taxon>Bacteria</taxon>
        <taxon>Pseudomonadati</taxon>
        <taxon>Pseudomonadota</taxon>
        <taxon>Gammaproteobacteria</taxon>
        <taxon>Methylococcales</taxon>
        <taxon>Methylococcaceae</taxon>
        <taxon>Methylogaea</taxon>
    </lineage>
</organism>
<feature type="domain" description="Blue (type 1) copper" evidence="4">
    <location>
        <begin position="27"/>
        <end position="106"/>
    </location>
</feature>
<evidence type="ECO:0000313" key="5">
    <source>
        <dbReference type="EMBL" id="BBL70593.1"/>
    </source>
</evidence>
<dbReference type="Proteomes" id="UP000824988">
    <property type="component" value="Chromosome"/>
</dbReference>